<protein>
    <submittedName>
        <fullName evidence="2">Uncharacterized protein</fullName>
    </submittedName>
</protein>
<keyword evidence="3" id="KW-1185">Reference proteome</keyword>
<evidence type="ECO:0000313" key="3">
    <source>
        <dbReference type="Proteomes" id="UP000719412"/>
    </source>
</evidence>
<dbReference type="EMBL" id="JABDTM020024551">
    <property type="protein sequence ID" value="KAH0814175.1"/>
    <property type="molecule type" value="Genomic_DNA"/>
</dbReference>
<accession>A0A8J6LAH6</accession>
<feature type="region of interest" description="Disordered" evidence="1">
    <location>
        <begin position="45"/>
        <end position="70"/>
    </location>
</feature>
<feature type="compositionally biased region" description="Basic and acidic residues" evidence="1">
    <location>
        <begin position="45"/>
        <end position="61"/>
    </location>
</feature>
<sequence length="297" mass="33334">MPGAQRPVLAIESCPSRIFRVFRVGKIKCENSRYPRIVPKERSCYRSHKNESGDPSPERGEQVAFSTPSVQQDSRECHKCLHCASARPYYVRYYKLKTQMILIKPPCKMPTTIPDSPVLKSPGSSPRIKDECDDFMCIEDSPLDLRINCGRLSPGARDSGTESDDTEEKIIQEGADCKPYKKSLIKRWSGAPRHSRKPRQPSCPVDTYVLIKSRLSDGSQRRRSAVVVAMHILGESHPCLRMQRKTPPLIKVGIVAASLSLPEFAHTSAENCRRVPFSSRKTPIPEAIPCENSESIT</sequence>
<organism evidence="2 3">
    <name type="scientific">Tenebrio molitor</name>
    <name type="common">Yellow mealworm beetle</name>
    <dbReference type="NCBI Taxonomy" id="7067"/>
    <lineage>
        <taxon>Eukaryota</taxon>
        <taxon>Metazoa</taxon>
        <taxon>Ecdysozoa</taxon>
        <taxon>Arthropoda</taxon>
        <taxon>Hexapoda</taxon>
        <taxon>Insecta</taxon>
        <taxon>Pterygota</taxon>
        <taxon>Neoptera</taxon>
        <taxon>Endopterygota</taxon>
        <taxon>Coleoptera</taxon>
        <taxon>Polyphaga</taxon>
        <taxon>Cucujiformia</taxon>
        <taxon>Tenebrionidae</taxon>
        <taxon>Tenebrio</taxon>
    </lineage>
</organism>
<evidence type="ECO:0000313" key="2">
    <source>
        <dbReference type="EMBL" id="KAH0814175.1"/>
    </source>
</evidence>
<evidence type="ECO:0000256" key="1">
    <source>
        <dbReference type="SAM" id="MobiDB-lite"/>
    </source>
</evidence>
<reference evidence="2" key="1">
    <citation type="journal article" date="2020" name="J Insects Food Feed">
        <title>The yellow mealworm (Tenebrio molitor) genome: a resource for the emerging insects as food and feed industry.</title>
        <authorList>
            <person name="Eriksson T."/>
            <person name="Andere A."/>
            <person name="Kelstrup H."/>
            <person name="Emery V."/>
            <person name="Picard C."/>
        </authorList>
    </citation>
    <scope>NUCLEOTIDE SEQUENCE</scope>
    <source>
        <strain evidence="2">Stoneville</strain>
        <tissue evidence="2">Whole head</tissue>
    </source>
</reference>
<dbReference type="Proteomes" id="UP000719412">
    <property type="component" value="Unassembled WGS sequence"/>
</dbReference>
<dbReference type="AlphaFoldDB" id="A0A8J6LAH6"/>
<reference evidence="2" key="2">
    <citation type="submission" date="2021-08" db="EMBL/GenBank/DDBJ databases">
        <authorList>
            <person name="Eriksson T."/>
        </authorList>
    </citation>
    <scope>NUCLEOTIDE SEQUENCE</scope>
    <source>
        <strain evidence="2">Stoneville</strain>
        <tissue evidence="2">Whole head</tissue>
    </source>
</reference>
<comment type="caution">
    <text evidence="2">The sequence shown here is derived from an EMBL/GenBank/DDBJ whole genome shotgun (WGS) entry which is preliminary data.</text>
</comment>
<proteinExistence type="predicted"/>
<gene>
    <name evidence="2" type="ORF">GEV33_008617</name>
</gene>
<name>A0A8J6LAH6_TENMO</name>